<dbReference type="PANTHER" id="PTHR43422">
    <property type="entry name" value="THIAMINE THIAZOLE SYNTHASE"/>
    <property type="match status" value="1"/>
</dbReference>
<dbReference type="RefSeq" id="WP_345363261.1">
    <property type="nucleotide sequence ID" value="NZ_BAABHJ010000027.1"/>
</dbReference>
<dbReference type="GO" id="GO:0004497">
    <property type="term" value="F:monooxygenase activity"/>
    <property type="evidence" value="ECO:0007669"/>
    <property type="project" value="UniProtKB-KW"/>
</dbReference>
<dbReference type="Gene3D" id="3.30.9.100">
    <property type="match status" value="1"/>
</dbReference>
<sequence>MSNKSSRRFRELGTSQPPADSRVILRRAVVMGGSIAGLLAARVLSEHAAEVVIIERDDLTAEDERRPGVPQGAQVHVLLDGGRVQLDRWFPGFSDDLVAAGAVHSRDDAIRMYVNGAAKVPVANEIISASRPFLERQVRARTLSLPNVHSVQAQTRDVIFSGDRVSGVRCTLAGEPADKVRTMAADLVVDAMGRSSRLSDWLERAGLPRPAMRRIGIDLNYATAEFRRGEGSPGATTVQAIVLPQNGRRAGTSVLTAVEEDRWAILLSGFAADRPTRDPDDFRERCRRLPPMFAEVADTCQMIAPVTTYRQADSRRRDFHLMSHLPAGLLAVGDAVASFNPIYGQGMSSAALHASCLSAYLRSAPSLSKPARDYFEMVRIVIDAAWQTSTLNDLALPHVNGPYPRGYRVARRISNLILQASVADADINHRFLQVANMRAHPNDLVRPSAIFRAARVVRSNKSRQPMTK</sequence>
<gene>
    <name evidence="1" type="ORF">GCM10023195_65440</name>
</gene>
<accession>A0ABP8TV32</accession>
<name>A0ABP8TV32_9ACTN</name>
<evidence type="ECO:0000313" key="1">
    <source>
        <dbReference type="EMBL" id="GAA4614928.1"/>
    </source>
</evidence>
<comment type="caution">
    <text evidence="1">The sequence shown here is derived from an EMBL/GenBank/DDBJ whole genome shotgun (WGS) entry which is preliminary data.</text>
</comment>
<keyword evidence="1" id="KW-0503">Monooxygenase</keyword>
<keyword evidence="1" id="KW-0560">Oxidoreductase</keyword>
<evidence type="ECO:0000313" key="2">
    <source>
        <dbReference type="Proteomes" id="UP001500212"/>
    </source>
</evidence>
<protein>
    <submittedName>
        <fullName evidence="1">FAD-dependent monooxygenase</fullName>
    </submittedName>
</protein>
<dbReference type="InterPro" id="IPR036188">
    <property type="entry name" value="FAD/NAD-bd_sf"/>
</dbReference>
<dbReference type="Proteomes" id="UP001500212">
    <property type="component" value="Unassembled WGS sequence"/>
</dbReference>
<organism evidence="1 2">
    <name type="scientific">Actinoallomurus liliacearum</name>
    <dbReference type="NCBI Taxonomy" id="1080073"/>
    <lineage>
        <taxon>Bacteria</taxon>
        <taxon>Bacillati</taxon>
        <taxon>Actinomycetota</taxon>
        <taxon>Actinomycetes</taxon>
        <taxon>Streptosporangiales</taxon>
        <taxon>Thermomonosporaceae</taxon>
        <taxon>Actinoallomurus</taxon>
    </lineage>
</organism>
<keyword evidence="2" id="KW-1185">Reference proteome</keyword>
<reference evidence="2" key="1">
    <citation type="journal article" date="2019" name="Int. J. Syst. Evol. Microbiol.">
        <title>The Global Catalogue of Microorganisms (GCM) 10K type strain sequencing project: providing services to taxonomists for standard genome sequencing and annotation.</title>
        <authorList>
            <consortium name="The Broad Institute Genomics Platform"/>
            <consortium name="The Broad Institute Genome Sequencing Center for Infectious Disease"/>
            <person name="Wu L."/>
            <person name="Ma J."/>
        </authorList>
    </citation>
    <scope>NUCLEOTIDE SEQUENCE [LARGE SCALE GENOMIC DNA]</scope>
    <source>
        <strain evidence="2">JCM 17938</strain>
    </source>
</reference>
<dbReference type="Gene3D" id="3.50.50.60">
    <property type="entry name" value="FAD/NAD(P)-binding domain"/>
    <property type="match status" value="2"/>
</dbReference>
<dbReference type="PANTHER" id="PTHR43422:SF3">
    <property type="entry name" value="THIAMINE THIAZOLE SYNTHASE"/>
    <property type="match status" value="1"/>
</dbReference>
<dbReference type="SUPFAM" id="SSF51905">
    <property type="entry name" value="FAD/NAD(P)-binding domain"/>
    <property type="match status" value="1"/>
</dbReference>
<dbReference type="EMBL" id="BAABHJ010000027">
    <property type="protein sequence ID" value="GAA4614928.1"/>
    <property type="molecule type" value="Genomic_DNA"/>
</dbReference>
<proteinExistence type="predicted"/>